<dbReference type="EMBL" id="LUGG01000006">
    <property type="protein sequence ID" value="OBZ74008.1"/>
    <property type="molecule type" value="Genomic_DNA"/>
</dbReference>
<evidence type="ECO:0000313" key="2">
    <source>
        <dbReference type="Proteomes" id="UP000092993"/>
    </source>
</evidence>
<protein>
    <recommendedName>
        <fullName evidence="3">F-box domain-containing protein</fullName>
    </recommendedName>
</protein>
<evidence type="ECO:0000313" key="1">
    <source>
        <dbReference type="EMBL" id="OBZ74008.1"/>
    </source>
</evidence>
<dbReference type="Proteomes" id="UP000092993">
    <property type="component" value="Unassembled WGS sequence"/>
</dbReference>
<accession>A0A1C7MAW0</accession>
<organism evidence="1 2">
    <name type="scientific">Grifola frondosa</name>
    <name type="common">Maitake</name>
    <name type="synonym">Polyporus frondosus</name>
    <dbReference type="NCBI Taxonomy" id="5627"/>
    <lineage>
        <taxon>Eukaryota</taxon>
        <taxon>Fungi</taxon>
        <taxon>Dikarya</taxon>
        <taxon>Basidiomycota</taxon>
        <taxon>Agaricomycotina</taxon>
        <taxon>Agaricomycetes</taxon>
        <taxon>Polyporales</taxon>
        <taxon>Grifolaceae</taxon>
        <taxon>Grifola</taxon>
    </lineage>
</organism>
<comment type="caution">
    <text evidence="1">The sequence shown here is derived from an EMBL/GenBank/DDBJ whole genome shotgun (WGS) entry which is preliminary data.</text>
</comment>
<gene>
    <name evidence="1" type="ORF">A0H81_06512</name>
</gene>
<name>A0A1C7MAW0_GRIFR</name>
<dbReference type="OrthoDB" id="2780918at2759"/>
<reference evidence="1 2" key="1">
    <citation type="submission" date="2016-03" db="EMBL/GenBank/DDBJ databases">
        <title>Whole genome sequencing of Grifola frondosa 9006-11.</title>
        <authorList>
            <person name="Min B."/>
            <person name="Park H."/>
            <person name="Kim J.-G."/>
            <person name="Cho H."/>
            <person name="Oh Y.-L."/>
            <person name="Kong W.-S."/>
            <person name="Choi I.-G."/>
        </authorList>
    </citation>
    <scope>NUCLEOTIDE SEQUENCE [LARGE SCALE GENOMIC DNA]</scope>
    <source>
        <strain evidence="1 2">9006-11</strain>
    </source>
</reference>
<dbReference type="AlphaFoldDB" id="A0A1C7MAW0"/>
<dbReference type="SUPFAM" id="SSF52047">
    <property type="entry name" value="RNI-like"/>
    <property type="match status" value="1"/>
</dbReference>
<dbReference type="OMA" id="VARHIEF"/>
<sequence>MTNLLSINGDVLYNILSFLPTRSGLNLAATSHALYAEAICHAISVVTLSNSPEQVTEFCAYMLADPANRLSQLRALTITSSAFCENSILSIGDYSSGPLLADVLAQTPGLRSLSLACTEHLFQSEPRISQAIISLALLEQLKLYHISPSVLDILPKMRSKPRTLALSVHASGVHAFSLSSYLTHLHYLETLDLSGFSPSHVDLQATDVAHPPWPAVRSLSLTDIGIHSSAVVHAFPNVRDLRFWGNSAHGWDMLGLQFGGCWPSLDHVHGSIYELKSWCITCPISWLQLDGIITEDPIVQRDALHVVQSVSPVTLSMEIRPGVNVSFWTRLSEAIPRLRCLELLLVTNSTNLQEWMEKIIPTLQTSNIQCLTIYVDLQDDHNRPTEISGRRMVESLCAPLARAVPSIQYLSLATG</sequence>
<evidence type="ECO:0008006" key="3">
    <source>
        <dbReference type="Google" id="ProtNLM"/>
    </source>
</evidence>
<dbReference type="STRING" id="5627.A0A1C7MAW0"/>
<dbReference type="Gene3D" id="3.80.10.10">
    <property type="entry name" value="Ribonuclease Inhibitor"/>
    <property type="match status" value="1"/>
</dbReference>
<proteinExistence type="predicted"/>
<keyword evidence="2" id="KW-1185">Reference proteome</keyword>
<dbReference type="InterPro" id="IPR032675">
    <property type="entry name" value="LRR_dom_sf"/>
</dbReference>